<evidence type="ECO:0000313" key="2">
    <source>
        <dbReference type="Proteomes" id="UP000605846"/>
    </source>
</evidence>
<accession>A0A8H7EQ08</accession>
<proteinExistence type="predicted"/>
<gene>
    <name evidence="1" type="ORF">EC973_008138</name>
</gene>
<sequence length="110" mass="12083">MAISNNRQLDHSVEIELDRSEKYNADDVGNRNLFLLGFLFPPAWFVGSTDCCQQEVKHGSVWKKQCKIAATLRLTGIIVAASKTAIRPGVPVDGSNIPDNWNLAGVDKSL</sequence>
<keyword evidence="2" id="KW-1185">Reference proteome</keyword>
<reference evidence="1" key="1">
    <citation type="submission" date="2020-01" db="EMBL/GenBank/DDBJ databases">
        <title>Genome Sequencing of Three Apophysomyces-Like Fungal Strains Confirms a Novel Fungal Genus in the Mucoromycota with divergent Burkholderia-like Endosymbiotic Bacteria.</title>
        <authorList>
            <person name="Stajich J.E."/>
            <person name="Macias A.M."/>
            <person name="Carter-House D."/>
            <person name="Lovett B."/>
            <person name="Kasson L.R."/>
            <person name="Berry K."/>
            <person name="Grigoriev I."/>
            <person name="Chang Y."/>
            <person name="Spatafora J."/>
            <person name="Kasson M.T."/>
        </authorList>
    </citation>
    <scope>NUCLEOTIDE SEQUENCE</scope>
    <source>
        <strain evidence="1">NRRL A-21654</strain>
    </source>
</reference>
<dbReference type="AlphaFoldDB" id="A0A8H7EQ08"/>
<comment type="caution">
    <text evidence="1">The sequence shown here is derived from an EMBL/GenBank/DDBJ whole genome shotgun (WGS) entry which is preliminary data.</text>
</comment>
<dbReference type="Proteomes" id="UP000605846">
    <property type="component" value="Unassembled WGS sequence"/>
</dbReference>
<dbReference type="EMBL" id="JABAYA010000067">
    <property type="protein sequence ID" value="KAF7727024.1"/>
    <property type="molecule type" value="Genomic_DNA"/>
</dbReference>
<name>A0A8H7EQ08_9FUNG</name>
<dbReference type="OrthoDB" id="2285020at2759"/>
<evidence type="ECO:0000313" key="1">
    <source>
        <dbReference type="EMBL" id="KAF7727024.1"/>
    </source>
</evidence>
<protein>
    <submittedName>
        <fullName evidence="1">Uncharacterized protein</fullName>
    </submittedName>
</protein>
<organism evidence="1 2">
    <name type="scientific">Apophysomyces ossiformis</name>
    <dbReference type="NCBI Taxonomy" id="679940"/>
    <lineage>
        <taxon>Eukaryota</taxon>
        <taxon>Fungi</taxon>
        <taxon>Fungi incertae sedis</taxon>
        <taxon>Mucoromycota</taxon>
        <taxon>Mucoromycotina</taxon>
        <taxon>Mucoromycetes</taxon>
        <taxon>Mucorales</taxon>
        <taxon>Mucorineae</taxon>
        <taxon>Mucoraceae</taxon>
        <taxon>Apophysomyces</taxon>
    </lineage>
</organism>